<evidence type="ECO:0000256" key="1">
    <source>
        <dbReference type="SAM" id="MobiDB-lite"/>
    </source>
</evidence>
<sequence length="783" mass="87035">MQMAESLKTDSPVKSKEKNLLLADMDIDKDFLGSWKSMSMGDDGMDFDFGPTTKGRQKVFKFDKMDMDFSLDAEFDKLSSFKMDISGLDISSPTKKSGKAKESLKEVSSGGVNRANRESFAFSFDFDEFADLGFESKKTKVDDNSNKFNNKEGFSNASSSGGSGDFLAKEADGSKDDGISLKHPASWGAPNSKVDNQINSIKDLDTRNEDDNLKSVIDDSSLLKPANSEEKETQRTIEHIQESPSSENRDSPEPLAQKVVQDSYVCSVDSNASIKGIFSDVQKEESRTLVRMASPSTQDEHNDNVRPVAELLPTRKFSAHINAQSEKGEMHETRDDNTEDVDGSDTHKADLHLESYLAPGIENLAHEDMTDKRNADSFAEFEDDLQGSGTTIDELASDKESGKVPIRSKYFKKQNGSESEKQQASDSSTKLVSIGSKRATNLPNNSATEKREFSTRSLESGSKFTGLSRSLPKVLSQEIPVQTENKEASHVKVMDSTRECLNADNIKPRNEPMMTTVTHDITPPKEKPVLKGSDQDSEHINAQRSDPHPSGSVEQFRKNMSLNTINLGTSSHNMRKTVVKENRISPTKPEMKTSEVSTLKVSRTTELKPKPLSSLLHKGLTSMRTKDQGRELQGSLVLKRKPSVDIKKQTPPTPSLKRKTFEEHVDIPRLTPTKRPSASPCSNIISASLEKAVELQDCNHTRVAHDKSPRLNVSLSEMDIYSSIENDGIFEKAEACSKELEDICNMLKKKHEEANDILVRAIVNNNNLLMLNHPIYQDKISFY</sequence>
<feature type="compositionally biased region" description="Basic and acidic residues" evidence="1">
    <location>
        <begin position="522"/>
        <end position="547"/>
    </location>
</feature>
<gene>
    <name evidence="2" type="ORF">E3N88_19111</name>
</gene>
<feature type="compositionally biased region" description="Basic and acidic residues" evidence="1">
    <location>
        <begin position="326"/>
        <end position="336"/>
    </location>
</feature>
<keyword evidence="3" id="KW-1185">Reference proteome</keyword>
<dbReference type="Proteomes" id="UP000326396">
    <property type="component" value="Linkage Group LG18"/>
</dbReference>
<evidence type="ECO:0000313" key="3">
    <source>
        <dbReference type="Proteomes" id="UP000326396"/>
    </source>
</evidence>
<accession>A0A5N6NPN3</accession>
<feature type="region of interest" description="Disordered" evidence="1">
    <location>
        <begin position="383"/>
        <end position="466"/>
    </location>
</feature>
<proteinExistence type="predicted"/>
<dbReference type="EMBL" id="SZYD01000010">
    <property type="protein sequence ID" value="KAD4982440.1"/>
    <property type="molecule type" value="Genomic_DNA"/>
</dbReference>
<evidence type="ECO:0000313" key="2">
    <source>
        <dbReference type="EMBL" id="KAD4982440.1"/>
    </source>
</evidence>
<name>A0A5N6NPN3_9ASTR</name>
<protein>
    <submittedName>
        <fullName evidence="2">Uncharacterized protein</fullName>
    </submittedName>
</protein>
<feature type="compositionally biased region" description="Polar residues" evidence="1">
    <location>
        <begin position="455"/>
        <end position="466"/>
    </location>
</feature>
<feature type="region of interest" description="Disordered" evidence="1">
    <location>
        <begin position="140"/>
        <end position="258"/>
    </location>
</feature>
<feature type="compositionally biased region" description="Polar residues" evidence="1">
    <location>
        <begin position="438"/>
        <end position="447"/>
    </location>
</feature>
<feature type="region of interest" description="Disordered" evidence="1">
    <location>
        <begin position="506"/>
        <end position="554"/>
    </location>
</feature>
<dbReference type="PANTHER" id="PTHR36380:SF1">
    <property type="entry name" value="OS01G0755100 PROTEIN"/>
    <property type="match status" value="1"/>
</dbReference>
<reference evidence="2 3" key="1">
    <citation type="submission" date="2019-05" db="EMBL/GenBank/DDBJ databases">
        <title>Mikania micrantha, genome provides insights into the molecular mechanism of rapid growth.</title>
        <authorList>
            <person name="Liu B."/>
        </authorList>
    </citation>
    <scope>NUCLEOTIDE SEQUENCE [LARGE SCALE GENOMIC DNA]</scope>
    <source>
        <strain evidence="2">NLD-2019</strain>
        <tissue evidence="2">Leaf</tissue>
    </source>
</reference>
<organism evidence="2 3">
    <name type="scientific">Mikania micrantha</name>
    <name type="common">bitter vine</name>
    <dbReference type="NCBI Taxonomy" id="192012"/>
    <lineage>
        <taxon>Eukaryota</taxon>
        <taxon>Viridiplantae</taxon>
        <taxon>Streptophyta</taxon>
        <taxon>Embryophyta</taxon>
        <taxon>Tracheophyta</taxon>
        <taxon>Spermatophyta</taxon>
        <taxon>Magnoliopsida</taxon>
        <taxon>eudicotyledons</taxon>
        <taxon>Gunneridae</taxon>
        <taxon>Pentapetalae</taxon>
        <taxon>asterids</taxon>
        <taxon>campanulids</taxon>
        <taxon>Asterales</taxon>
        <taxon>Asteraceae</taxon>
        <taxon>Asteroideae</taxon>
        <taxon>Heliantheae alliance</taxon>
        <taxon>Eupatorieae</taxon>
        <taxon>Mikania</taxon>
    </lineage>
</organism>
<feature type="compositionally biased region" description="Basic and acidic residues" evidence="1">
    <location>
        <begin position="227"/>
        <end position="252"/>
    </location>
</feature>
<dbReference type="OrthoDB" id="602706at2759"/>
<feature type="compositionally biased region" description="Basic and acidic residues" evidence="1">
    <location>
        <begin position="167"/>
        <end position="180"/>
    </location>
</feature>
<comment type="caution">
    <text evidence="2">The sequence shown here is derived from an EMBL/GenBank/DDBJ whole genome shotgun (WGS) entry which is preliminary data.</text>
</comment>
<dbReference type="PANTHER" id="PTHR36380">
    <property type="entry name" value="BNAA03G58330D PROTEIN"/>
    <property type="match status" value="1"/>
</dbReference>
<feature type="compositionally biased region" description="Basic and acidic residues" evidence="1">
    <location>
        <begin position="202"/>
        <end position="217"/>
    </location>
</feature>
<feature type="region of interest" description="Disordered" evidence="1">
    <location>
        <begin position="321"/>
        <end position="349"/>
    </location>
</feature>
<dbReference type="InterPro" id="IPR038777">
    <property type="entry name" value="At4g18490-like"/>
</dbReference>
<feature type="region of interest" description="Disordered" evidence="1">
    <location>
        <begin position="281"/>
        <end position="306"/>
    </location>
</feature>
<feature type="compositionally biased region" description="Polar residues" evidence="1">
    <location>
        <begin position="146"/>
        <end position="157"/>
    </location>
</feature>
<dbReference type="AlphaFoldDB" id="A0A5N6NPN3"/>